<dbReference type="Gene3D" id="2.30.30.940">
    <property type="match status" value="1"/>
</dbReference>
<evidence type="ECO:0000256" key="2">
    <source>
        <dbReference type="ARBA" id="ARBA00022840"/>
    </source>
</evidence>
<dbReference type="PANTHER" id="PTHR43788:SF6">
    <property type="entry name" value="DNA HELICASE B"/>
    <property type="match status" value="1"/>
</dbReference>
<evidence type="ECO:0000313" key="5">
    <source>
        <dbReference type="Proteomes" id="UP000676194"/>
    </source>
</evidence>
<gene>
    <name evidence="4" type="ORF">KIH39_17510</name>
</gene>
<dbReference type="SUPFAM" id="SSF52540">
    <property type="entry name" value="P-loop containing nucleoside triphosphate hydrolases"/>
    <property type="match status" value="2"/>
</dbReference>
<keyword evidence="5" id="KW-1185">Reference proteome</keyword>
<dbReference type="InterPro" id="IPR010994">
    <property type="entry name" value="RuvA_2-like"/>
</dbReference>
<evidence type="ECO:0000313" key="4">
    <source>
        <dbReference type="EMBL" id="QVL30642.1"/>
    </source>
</evidence>
<dbReference type="Proteomes" id="UP000676194">
    <property type="component" value="Chromosome"/>
</dbReference>
<keyword evidence="4" id="KW-0378">Hydrolase</keyword>
<feature type="domain" description="AAA+ ATPase" evidence="3">
    <location>
        <begin position="353"/>
        <end position="601"/>
    </location>
</feature>
<dbReference type="Pfam" id="PF13538">
    <property type="entry name" value="UvrD_C_2"/>
    <property type="match status" value="1"/>
</dbReference>
<dbReference type="Pfam" id="PF23139">
    <property type="entry name" value="OB_YrrC"/>
    <property type="match status" value="1"/>
</dbReference>
<dbReference type="GO" id="GO:0009338">
    <property type="term" value="C:exodeoxyribonuclease V complex"/>
    <property type="evidence" value="ECO:0007669"/>
    <property type="project" value="TreeGrafter"/>
</dbReference>
<dbReference type="Pfam" id="PF14490">
    <property type="entry name" value="HHH_RecD2"/>
    <property type="match status" value="1"/>
</dbReference>
<dbReference type="NCBIfam" id="TIGR01448">
    <property type="entry name" value="recD_rel"/>
    <property type="match status" value="1"/>
</dbReference>
<dbReference type="GO" id="GO:0043139">
    <property type="term" value="F:5'-3' DNA helicase activity"/>
    <property type="evidence" value="ECO:0007669"/>
    <property type="project" value="InterPro"/>
</dbReference>
<protein>
    <submittedName>
        <fullName evidence="4">ATP-dependent RecD-like DNA helicase</fullName>
    </submittedName>
</protein>
<dbReference type="EMBL" id="CP074694">
    <property type="protein sequence ID" value="QVL30642.1"/>
    <property type="molecule type" value="Genomic_DNA"/>
</dbReference>
<dbReference type="RefSeq" id="WP_213494513.1">
    <property type="nucleotide sequence ID" value="NZ_CP074694.1"/>
</dbReference>
<reference evidence="4" key="1">
    <citation type="submission" date="2021-05" db="EMBL/GenBank/DDBJ databases">
        <title>Complete genome sequence of the cellulolytic planctomycete Telmatocola sphagniphila SP2T and characterization of the first cellulase from planctomycetes.</title>
        <authorList>
            <person name="Rakitin A.L."/>
            <person name="Beletsky A.V."/>
            <person name="Naumoff D.G."/>
            <person name="Kulichevskaya I.S."/>
            <person name="Mardanov A.V."/>
            <person name="Ravin N.V."/>
            <person name="Dedysh S.N."/>
        </authorList>
    </citation>
    <scope>NUCLEOTIDE SEQUENCE</scope>
    <source>
        <strain evidence="4">SP2T</strain>
    </source>
</reference>
<evidence type="ECO:0000259" key="3">
    <source>
        <dbReference type="SMART" id="SM00382"/>
    </source>
</evidence>
<dbReference type="GO" id="GO:0005524">
    <property type="term" value="F:ATP binding"/>
    <property type="evidence" value="ECO:0007669"/>
    <property type="project" value="UniProtKB-KW"/>
</dbReference>
<dbReference type="InterPro" id="IPR050534">
    <property type="entry name" value="Coronavir_polyprotein_1ab"/>
</dbReference>
<keyword evidence="4" id="KW-0347">Helicase</keyword>
<keyword evidence="1" id="KW-0547">Nucleotide-binding</keyword>
<dbReference type="InterPro" id="IPR027785">
    <property type="entry name" value="UvrD-like_helicase_C"/>
</dbReference>
<dbReference type="GO" id="GO:0003677">
    <property type="term" value="F:DNA binding"/>
    <property type="evidence" value="ECO:0007669"/>
    <property type="project" value="InterPro"/>
</dbReference>
<dbReference type="InterPro" id="IPR055446">
    <property type="entry name" value="RecD2_N_OB"/>
</dbReference>
<dbReference type="Gene3D" id="3.40.50.300">
    <property type="entry name" value="P-loop containing nucleotide triphosphate hydrolases"/>
    <property type="match status" value="2"/>
</dbReference>
<proteinExistence type="inferred from homology"/>
<dbReference type="Pfam" id="PF14520">
    <property type="entry name" value="HHH_5"/>
    <property type="match status" value="1"/>
</dbReference>
<sequence>MANLSGTIDRIIFHNKDNGYVVLRVQAAGFPDSVTVVGNLPTAVAGEFIDAEGDWIVDMTHGRQFKANTIKTTPPHTIQGIEKYLGSGLIQGIGPAFAKKIVAHFKEKTLEIIDQSPTHLSEIKGIGPSKMNKIRRSWEEQRGLREIMVFLQSYGIGQARALRIHKIYGDRAVEMIKQNPYRLTQDIWGIGFKTADEVARNLGLPLNSPQRARAAVRFVLQESSQNGHVGFPEPRVLEQASVLTDIPSEILQSAIQAGIQDDEWIRDRPKPEDLAEAFRNDDMSAGSQENDAWLFLKPLFLAENSIANSLQILRQGEHPLPDIDSEKAMQWVEEKMGIQFAESQKEAIRSTFTEKVIVIRGGPGVGKTTIVRGIIEIFQAKKLTVALGAPTGRAAKRLSESTGQEAKTIHRLLEYDAGLLGFVRDRDNPIDCDLLVVDEASMVDVTLMHHLLRAIPPWACLVIVGDVDQLPSVGPGSVLADLIASKTIKVVQLKEIFRQAAESHIIRAAHAINSGEEPQSSPPGTGDFYFVEANEPPQIIEKMVAMLTERIPAKFGLDPKRDVQVLSPMNKTELGVRNLNQVLQEVLNPRSDTKVELERFGVTFRVGDKVLQTENDYTKEVYNGDIGMIVDIDEEYRELFVQFENKEVKYEYSELDSLVHAFATSIHKSQGSEFPAVIIPLHTQHFVMLKRNLLYTGITRGKKLVVVVGSRKALWLAVRSVDSTQRYSMLRWRLKSPGSQKLEPRQRLNYEVRP</sequence>
<evidence type="ECO:0000256" key="1">
    <source>
        <dbReference type="ARBA" id="ARBA00022741"/>
    </source>
</evidence>
<name>A0A8E6B2I4_9BACT</name>
<dbReference type="Gene3D" id="1.10.10.2220">
    <property type="match status" value="1"/>
</dbReference>
<dbReference type="GO" id="GO:0017116">
    <property type="term" value="F:single-stranded DNA helicase activity"/>
    <property type="evidence" value="ECO:0007669"/>
    <property type="project" value="TreeGrafter"/>
</dbReference>
<dbReference type="InterPro" id="IPR027417">
    <property type="entry name" value="P-loop_NTPase"/>
</dbReference>
<dbReference type="InterPro" id="IPR041451">
    <property type="entry name" value="RecD2_SH13"/>
</dbReference>
<dbReference type="Gene3D" id="1.10.150.20">
    <property type="entry name" value="5' to 3' exonuclease, C-terminal subdomain"/>
    <property type="match status" value="1"/>
</dbReference>
<organism evidence="4 5">
    <name type="scientific">Telmatocola sphagniphila</name>
    <dbReference type="NCBI Taxonomy" id="1123043"/>
    <lineage>
        <taxon>Bacteria</taxon>
        <taxon>Pseudomonadati</taxon>
        <taxon>Planctomycetota</taxon>
        <taxon>Planctomycetia</taxon>
        <taxon>Gemmatales</taxon>
        <taxon>Gemmataceae</taxon>
    </lineage>
</organism>
<dbReference type="SUPFAM" id="SSF47781">
    <property type="entry name" value="RuvA domain 2-like"/>
    <property type="match status" value="1"/>
</dbReference>
<accession>A0A8E6B2I4</accession>
<dbReference type="KEGG" id="tsph:KIH39_17510"/>
<dbReference type="CDD" id="cd18809">
    <property type="entry name" value="SF1_C_RecD"/>
    <property type="match status" value="1"/>
</dbReference>
<dbReference type="InterPro" id="IPR006345">
    <property type="entry name" value="RecD2"/>
</dbReference>
<dbReference type="GO" id="GO:0006310">
    <property type="term" value="P:DNA recombination"/>
    <property type="evidence" value="ECO:0007669"/>
    <property type="project" value="InterPro"/>
</dbReference>
<dbReference type="InterPro" id="IPR029493">
    <property type="entry name" value="RecD2-like_HHH"/>
</dbReference>
<dbReference type="InterPro" id="IPR003593">
    <property type="entry name" value="AAA+_ATPase"/>
</dbReference>
<dbReference type="AlphaFoldDB" id="A0A8E6B2I4"/>
<dbReference type="PANTHER" id="PTHR43788">
    <property type="entry name" value="DNA2/NAM7 HELICASE FAMILY MEMBER"/>
    <property type="match status" value="1"/>
</dbReference>
<keyword evidence="2" id="KW-0067">ATP-binding</keyword>
<dbReference type="SMART" id="SM00382">
    <property type="entry name" value="AAA"/>
    <property type="match status" value="1"/>
</dbReference>
<dbReference type="Pfam" id="PF13245">
    <property type="entry name" value="AAA_19"/>
    <property type="match status" value="1"/>
</dbReference>
<dbReference type="Pfam" id="PF18335">
    <property type="entry name" value="SH3_13"/>
    <property type="match status" value="1"/>
</dbReference>
<dbReference type="HAMAP" id="MF_01488">
    <property type="entry name" value="RecD2"/>
    <property type="match status" value="1"/>
</dbReference>
<dbReference type="CDD" id="cd17933">
    <property type="entry name" value="DEXSc_RecD-like"/>
    <property type="match status" value="1"/>
</dbReference>